<keyword evidence="2" id="KW-1185">Reference proteome</keyword>
<protein>
    <submittedName>
        <fullName evidence="1">Uncharacterized protein</fullName>
    </submittedName>
</protein>
<dbReference type="Proteomes" id="UP000449710">
    <property type="component" value="Unassembled WGS sequence"/>
</dbReference>
<evidence type="ECO:0000313" key="1">
    <source>
        <dbReference type="EMBL" id="NBG88303.1"/>
    </source>
</evidence>
<organism evidence="1 2">
    <name type="scientific">Isachenkonia alkalipeptolytica</name>
    <dbReference type="NCBI Taxonomy" id="2565777"/>
    <lineage>
        <taxon>Bacteria</taxon>
        <taxon>Bacillati</taxon>
        <taxon>Bacillota</taxon>
        <taxon>Clostridia</taxon>
        <taxon>Eubacteriales</taxon>
        <taxon>Clostridiaceae</taxon>
        <taxon>Isachenkonia</taxon>
    </lineage>
</organism>
<dbReference type="RefSeq" id="WP_160720722.1">
    <property type="nucleotide sequence ID" value="NZ_SUMG01000007.1"/>
</dbReference>
<dbReference type="InterPro" id="IPR045527">
    <property type="entry name" value="DUF6470"/>
</dbReference>
<dbReference type="Pfam" id="PF20074">
    <property type="entry name" value="DUF6470"/>
    <property type="match status" value="1"/>
</dbReference>
<comment type="caution">
    <text evidence="1">The sequence shown here is derived from an EMBL/GenBank/DDBJ whole genome shotgun (WGS) entry which is preliminary data.</text>
</comment>
<dbReference type="EMBL" id="SUMG01000007">
    <property type="protein sequence ID" value="NBG88303.1"/>
    <property type="molecule type" value="Genomic_DNA"/>
</dbReference>
<gene>
    <name evidence="1" type="ORF">ISALK_07290</name>
</gene>
<accession>A0AA44BDU4</accession>
<evidence type="ECO:0000313" key="2">
    <source>
        <dbReference type="Proteomes" id="UP000449710"/>
    </source>
</evidence>
<reference evidence="1 2" key="1">
    <citation type="submission" date="2019-04" db="EMBL/GenBank/DDBJ databases">
        <title>Isachenkonia alkalipeptolytica gen. nov. sp. nov. a new anaerobic, alkiliphilic organothrophic bacterium capable to reduce synthesized ferrihydrite isolated from a soda lake.</title>
        <authorList>
            <person name="Toshchakov S.V."/>
            <person name="Zavarzina D.G."/>
            <person name="Zhilina T.N."/>
            <person name="Kostrikina N.A."/>
            <person name="Kublanov I.V."/>
        </authorList>
    </citation>
    <scope>NUCLEOTIDE SEQUENCE [LARGE SCALE GENOMIC DNA]</scope>
    <source>
        <strain evidence="1 2">Z-1701</strain>
    </source>
</reference>
<dbReference type="AlphaFoldDB" id="A0AA44BDU4"/>
<proteinExistence type="predicted"/>
<name>A0AA44BDU4_9CLOT</name>
<sequence>MSLTIDFKLSQIGINSEIGNFNIQNPSPRVDIQSRQPRLELDIQQPSVVLDQSAPKEEIGVKNPMGLAYEYAGKGRQAAARGTARIVREGEQLRDHHKGGSVEQIAKGKKFNKERGYNVELMPKSMVKVDLHRGRTDVNLQAGEVTVSANNQPLNMQFQRGNHQTYLLEKGYFEVNYTGARLNRLIG</sequence>